<evidence type="ECO:0000313" key="3">
    <source>
        <dbReference type="Proteomes" id="UP000016412"/>
    </source>
</evidence>
<evidence type="ECO:0000313" key="4">
    <source>
        <dbReference type="Proteomes" id="UP000016646"/>
    </source>
</evidence>
<evidence type="ECO:0000313" key="1">
    <source>
        <dbReference type="EMBL" id="ERF60363.1"/>
    </source>
</evidence>
<keyword evidence="4" id="KW-1185">Reference proteome</keyword>
<dbReference type="eggNOG" id="ENOG5031D1B">
    <property type="taxonomic scope" value="Bacteria"/>
</dbReference>
<evidence type="ECO:0000313" key="2">
    <source>
        <dbReference type="EMBL" id="ERJ97713.1"/>
    </source>
</evidence>
<organism evidence="1 3">
    <name type="scientific">Treponema socranskii subsp. socranskii VPI DR56BR1116 = ATCC 35536</name>
    <dbReference type="NCBI Taxonomy" id="1125725"/>
    <lineage>
        <taxon>Bacteria</taxon>
        <taxon>Pseudomonadati</taxon>
        <taxon>Spirochaetota</taxon>
        <taxon>Spirochaetia</taxon>
        <taxon>Spirochaetales</taxon>
        <taxon>Treponemataceae</taxon>
        <taxon>Treponema</taxon>
    </lineage>
</organism>
<dbReference type="OrthoDB" id="362481at2"/>
<comment type="caution">
    <text evidence="1">The sequence shown here is derived from an EMBL/GenBank/DDBJ whole genome shotgun (WGS) entry which is preliminary data.</text>
</comment>
<protein>
    <submittedName>
        <fullName evidence="1">Uncharacterized protein</fullName>
    </submittedName>
</protein>
<dbReference type="Proteomes" id="UP000016646">
    <property type="component" value="Unassembled WGS sequence"/>
</dbReference>
<gene>
    <name evidence="2" type="ORF">HMPREF0860_0460</name>
    <name evidence="1" type="ORF">HMPREF1325_2674</name>
</gene>
<reference evidence="3 4" key="1">
    <citation type="submission" date="2013-08" db="EMBL/GenBank/DDBJ databases">
        <authorList>
            <person name="Durkin A.S."/>
            <person name="Haft D.R."/>
            <person name="McCorrison J."/>
            <person name="Torralba M."/>
            <person name="Gillis M."/>
            <person name="Haft D.H."/>
            <person name="Methe B."/>
            <person name="Sutton G."/>
            <person name="Nelson K.E."/>
        </authorList>
    </citation>
    <scope>NUCLEOTIDE SEQUENCE [LARGE SCALE GENOMIC DNA]</scope>
    <source>
        <strain evidence="2 4">ATCC 35536</strain>
        <strain evidence="1 3">VPI DR56BR1116</strain>
    </source>
</reference>
<dbReference type="Proteomes" id="UP000016412">
    <property type="component" value="Unassembled WGS sequence"/>
</dbReference>
<dbReference type="EMBL" id="AUZJ01000043">
    <property type="protein sequence ID" value="ERF60363.1"/>
    <property type="molecule type" value="Genomic_DNA"/>
</dbReference>
<dbReference type="GeneID" id="95566588"/>
<proteinExistence type="predicted"/>
<dbReference type="STRING" id="1125725.HMPREF1325_2674"/>
<dbReference type="AlphaFoldDB" id="U2MEH4"/>
<accession>U2MEH4</accession>
<dbReference type="PATRIC" id="fig|1125725.3.peg.1848"/>
<sequence length="73" mass="8468">MMDKKTKECIRMLRNLVSDVQGAPYPGDDIKSELYTIWYEHAQRAAVECFEFLDANFPRDKKAITKSIEKILG</sequence>
<dbReference type="RefSeq" id="WP_021330761.1">
    <property type="nucleotide sequence ID" value="NZ_AUZJ01000043.1"/>
</dbReference>
<name>U2MEH4_TRESO</name>
<dbReference type="EMBL" id="AVQI01000084">
    <property type="protein sequence ID" value="ERJ97713.1"/>
    <property type="molecule type" value="Genomic_DNA"/>
</dbReference>